<evidence type="ECO:0000256" key="2">
    <source>
        <dbReference type="ARBA" id="ARBA00004367"/>
    </source>
</evidence>
<keyword evidence="9 17" id="KW-0274">FAD</keyword>
<dbReference type="SUPFAM" id="SSF110019">
    <property type="entry name" value="ERO1-like"/>
    <property type="match status" value="1"/>
</dbReference>
<keyword evidence="12" id="KW-0472">Membrane</keyword>
<keyword evidence="22" id="KW-1185">Reference proteome</keyword>
<feature type="binding site" evidence="17">
    <location>
        <position position="195"/>
    </location>
    <ligand>
        <name>FAD</name>
        <dbReference type="ChEBI" id="CHEBI:57692"/>
    </ligand>
</feature>
<feature type="disulfide bond" description="Redox-active" evidence="18">
    <location>
        <begin position="89"/>
        <end position="94"/>
    </location>
</feature>
<dbReference type="PANTHER" id="PTHR12613:SF0">
    <property type="entry name" value="ERO1-LIKE PROTEIN"/>
    <property type="match status" value="1"/>
</dbReference>
<evidence type="ECO:0000256" key="12">
    <source>
        <dbReference type="ARBA" id="ARBA00023136"/>
    </source>
</evidence>
<keyword evidence="8" id="KW-0256">Endoplasmic reticulum</keyword>
<dbReference type="GO" id="GO:0034975">
    <property type="term" value="P:protein folding in endoplasmic reticulum"/>
    <property type="evidence" value="ECO:0007669"/>
    <property type="project" value="InterPro"/>
</dbReference>
<comment type="cofactor">
    <cofactor evidence="1 17">
        <name>FAD</name>
        <dbReference type="ChEBI" id="CHEBI:57692"/>
    </cofactor>
</comment>
<evidence type="ECO:0000256" key="13">
    <source>
        <dbReference type="ARBA" id="ARBA00023157"/>
    </source>
</evidence>
<evidence type="ECO:0000256" key="6">
    <source>
        <dbReference type="ARBA" id="ARBA00022630"/>
    </source>
</evidence>
<feature type="region of interest" description="Disordered" evidence="19">
    <location>
        <begin position="442"/>
        <end position="499"/>
    </location>
</feature>
<evidence type="ECO:0000256" key="9">
    <source>
        <dbReference type="ARBA" id="ARBA00022827"/>
    </source>
</evidence>
<feature type="binding site" evidence="17">
    <location>
        <position position="182"/>
    </location>
    <ligand>
        <name>FAD</name>
        <dbReference type="ChEBI" id="CHEBI:57692"/>
    </ligand>
</feature>
<organism evidence="21 22">
    <name type="scientific">Choiromyces venosus 120613-1</name>
    <dbReference type="NCBI Taxonomy" id="1336337"/>
    <lineage>
        <taxon>Eukaryota</taxon>
        <taxon>Fungi</taxon>
        <taxon>Dikarya</taxon>
        <taxon>Ascomycota</taxon>
        <taxon>Pezizomycotina</taxon>
        <taxon>Pezizomycetes</taxon>
        <taxon>Pezizales</taxon>
        <taxon>Tuberaceae</taxon>
        <taxon>Choiromyces</taxon>
    </lineage>
</organism>
<feature type="region of interest" description="Disordered" evidence="19">
    <location>
        <begin position="118"/>
        <end position="142"/>
    </location>
</feature>
<sequence>MRVRHPQQLLAALIISASTIVDAKHSICPNKPNELVPDGCASYSTIEELNEKLYPLVNDITQETDYFAYYRLDLFGRTCPFWSDDDGMCGNIACAVTTIDEKDIPPIWRAEELGKLAGPKASHPVTRQPEEPSPLAGALGEETEESCVVEEDECDERDYCLPEDESAGGKGDYVSLTENPERFTGYAGAGAANVWKAIYRENCFSKPRGESSLDSAGGLAGARKLDLSDLEVDDECLEKRVFHRVISGMHASISMHLCWDYLNQSTGEWSPNLSCFVSRFENYPERLQNIYFNYALLARAIGKLRNYLPTYTFCSGDYYQNRITKTKALKLANTAASTTPQIFDESSMFRNEMVGLKEEFRSRFRNVSRLMNCVGCDKCRLWGKVQTQGYGTALKILFEFDESKNANGNPVLRRTEMVALFNTFGRVSHSLRALEGFNRMLNEKDETENGKKPAEASKDKDTKSTKAEPEKKEKKKVEKLKDTPESLEDEKQDKHTKEKTLGEQFMQEVDVVWRTFLFVIKSWYNVPRYMFIIAYSEIAQRFDMLMGRPVRAGLYTWADLNNPRTEL</sequence>
<keyword evidence="11" id="KW-0560">Oxidoreductase</keyword>
<evidence type="ECO:0000256" key="8">
    <source>
        <dbReference type="ARBA" id="ARBA00022824"/>
    </source>
</evidence>
<comment type="subunit">
    <text evidence="4">May function both as a monomer and a homodimer.</text>
</comment>
<evidence type="ECO:0000256" key="3">
    <source>
        <dbReference type="ARBA" id="ARBA00008277"/>
    </source>
</evidence>
<comment type="subcellular location">
    <subcellularLocation>
        <location evidence="2">Endoplasmic reticulum membrane</location>
        <topology evidence="2">Peripheral membrane protein</topology>
        <orientation evidence="2">Lumenal side</orientation>
    </subcellularLocation>
</comment>
<protein>
    <submittedName>
        <fullName evidence="21">Endoplasmic oxidoreductin</fullName>
    </submittedName>
</protein>
<feature type="signal peptide" evidence="20">
    <location>
        <begin position="1"/>
        <end position="23"/>
    </location>
</feature>
<dbReference type="GO" id="GO:0015035">
    <property type="term" value="F:protein-disulfide reductase activity"/>
    <property type="evidence" value="ECO:0007669"/>
    <property type="project" value="InterPro"/>
</dbReference>
<evidence type="ECO:0000256" key="5">
    <source>
        <dbReference type="ARBA" id="ARBA00022448"/>
    </source>
</evidence>
<dbReference type="EMBL" id="ML120368">
    <property type="protein sequence ID" value="RPB02308.1"/>
    <property type="molecule type" value="Genomic_DNA"/>
</dbReference>
<evidence type="ECO:0000256" key="16">
    <source>
        <dbReference type="PIRSR" id="PIRSR017205-1"/>
    </source>
</evidence>
<evidence type="ECO:0000256" key="20">
    <source>
        <dbReference type="SAM" id="SignalP"/>
    </source>
</evidence>
<evidence type="ECO:0000256" key="15">
    <source>
        <dbReference type="ARBA" id="ARBA00023284"/>
    </source>
</evidence>
<keyword evidence="5" id="KW-0813">Transport</keyword>
<feature type="disulfide bond" description="Redox-active" evidence="18">
    <location>
        <begin position="376"/>
        <end position="379"/>
    </location>
</feature>
<dbReference type="Proteomes" id="UP000276215">
    <property type="component" value="Unassembled WGS sequence"/>
</dbReference>
<name>A0A3N4JYI9_9PEZI</name>
<evidence type="ECO:0000313" key="21">
    <source>
        <dbReference type="EMBL" id="RPB02308.1"/>
    </source>
</evidence>
<evidence type="ECO:0000256" key="1">
    <source>
        <dbReference type="ARBA" id="ARBA00001974"/>
    </source>
</evidence>
<evidence type="ECO:0000256" key="7">
    <source>
        <dbReference type="ARBA" id="ARBA00022729"/>
    </source>
</evidence>
<dbReference type="PIRSF" id="PIRSF017205">
    <property type="entry name" value="ERO1"/>
    <property type="match status" value="1"/>
</dbReference>
<evidence type="ECO:0000256" key="19">
    <source>
        <dbReference type="SAM" id="MobiDB-lite"/>
    </source>
</evidence>
<evidence type="ECO:0000313" key="22">
    <source>
        <dbReference type="Proteomes" id="UP000276215"/>
    </source>
</evidence>
<proteinExistence type="inferred from homology"/>
<evidence type="ECO:0000256" key="10">
    <source>
        <dbReference type="ARBA" id="ARBA00022982"/>
    </source>
</evidence>
<dbReference type="PANTHER" id="PTHR12613">
    <property type="entry name" value="ERO1-RELATED"/>
    <property type="match status" value="1"/>
</dbReference>
<dbReference type="GO" id="GO:0005789">
    <property type="term" value="C:endoplasmic reticulum membrane"/>
    <property type="evidence" value="ECO:0007669"/>
    <property type="project" value="UniProtKB-SubCell"/>
</dbReference>
<evidence type="ECO:0000256" key="4">
    <source>
        <dbReference type="ARBA" id="ARBA00011802"/>
    </source>
</evidence>
<gene>
    <name evidence="21" type="ORF">L873DRAFT_1673674</name>
</gene>
<dbReference type="STRING" id="1336337.A0A3N4JYI9"/>
<dbReference type="InterPro" id="IPR037192">
    <property type="entry name" value="ERO1-like_sf"/>
</dbReference>
<feature type="binding site" evidence="17">
    <location>
        <position position="250"/>
    </location>
    <ligand>
        <name>FAD</name>
        <dbReference type="ChEBI" id="CHEBI:57692"/>
    </ligand>
</feature>
<feature type="binding site" evidence="17">
    <location>
        <position position="184"/>
    </location>
    <ligand>
        <name>FAD</name>
        <dbReference type="ChEBI" id="CHEBI:57692"/>
    </ligand>
</feature>
<evidence type="ECO:0000256" key="18">
    <source>
        <dbReference type="PIRSR" id="PIRSR017205-3"/>
    </source>
</evidence>
<dbReference type="InterPro" id="IPR007266">
    <property type="entry name" value="Ero1"/>
</dbReference>
<feature type="active site" evidence="16">
    <location>
        <position position="379"/>
    </location>
</feature>
<feature type="chain" id="PRO_5018056004" evidence="20">
    <location>
        <begin position="24"/>
        <end position="567"/>
    </location>
</feature>
<keyword evidence="10" id="KW-0249">Electron transport</keyword>
<keyword evidence="7 20" id="KW-0732">Signal</keyword>
<keyword evidence="13 18" id="KW-1015">Disulfide bond</keyword>
<keyword evidence="15" id="KW-0676">Redox-active center</keyword>
<keyword evidence="14" id="KW-0325">Glycoprotein</keyword>
<accession>A0A3N4JYI9</accession>
<comment type="similarity">
    <text evidence="3">Belongs to the EROs family.</text>
</comment>
<dbReference type="GO" id="GO:0071949">
    <property type="term" value="F:FAD binding"/>
    <property type="evidence" value="ECO:0007669"/>
    <property type="project" value="InterPro"/>
</dbReference>
<keyword evidence="6" id="KW-0285">Flavoprotein</keyword>
<evidence type="ECO:0000256" key="14">
    <source>
        <dbReference type="ARBA" id="ARBA00023180"/>
    </source>
</evidence>
<dbReference type="AlphaFoldDB" id="A0A3N4JYI9"/>
<evidence type="ECO:0000256" key="17">
    <source>
        <dbReference type="PIRSR" id="PIRSR017205-2"/>
    </source>
</evidence>
<feature type="active site" description="Nucleophile" evidence="16">
    <location>
        <position position="376"/>
    </location>
</feature>
<evidence type="ECO:0000256" key="11">
    <source>
        <dbReference type="ARBA" id="ARBA00023002"/>
    </source>
</evidence>
<dbReference type="OrthoDB" id="269384at2759"/>
<dbReference type="Pfam" id="PF04137">
    <property type="entry name" value="ERO1"/>
    <property type="match status" value="1"/>
</dbReference>
<feature type="binding site" evidence="17">
    <location>
        <position position="247"/>
    </location>
    <ligand>
        <name>FAD</name>
        <dbReference type="ChEBI" id="CHEBI:57692"/>
    </ligand>
</feature>
<dbReference type="GO" id="GO:0016972">
    <property type="term" value="F:thiol oxidase activity"/>
    <property type="evidence" value="ECO:0007669"/>
    <property type="project" value="InterPro"/>
</dbReference>
<feature type="binding site" evidence="17">
    <location>
        <position position="279"/>
    </location>
    <ligand>
        <name>FAD</name>
        <dbReference type="ChEBI" id="CHEBI:57692"/>
    </ligand>
</feature>
<reference evidence="21 22" key="1">
    <citation type="journal article" date="2018" name="Nat. Ecol. Evol.">
        <title>Pezizomycetes genomes reveal the molecular basis of ectomycorrhizal truffle lifestyle.</title>
        <authorList>
            <person name="Murat C."/>
            <person name="Payen T."/>
            <person name="Noel B."/>
            <person name="Kuo A."/>
            <person name="Morin E."/>
            <person name="Chen J."/>
            <person name="Kohler A."/>
            <person name="Krizsan K."/>
            <person name="Balestrini R."/>
            <person name="Da Silva C."/>
            <person name="Montanini B."/>
            <person name="Hainaut M."/>
            <person name="Levati E."/>
            <person name="Barry K.W."/>
            <person name="Belfiori B."/>
            <person name="Cichocki N."/>
            <person name="Clum A."/>
            <person name="Dockter R.B."/>
            <person name="Fauchery L."/>
            <person name="Guy J."/>
            <person name="Iotti M."/>
            <person name="Le Tacon F."/>
            <person name="Lindquist E.A."/>
            <person name="Lipzen A."/>
            <person name="Malagnac F."/>
            <person name="Mello A."/>
            <person name="Molinier V."/>
            <person name="Miyauchi S."/>
            <person name="Poulain J."/>
            <person name="Riccioni C."/>
            <person name="Rubini A."/>
            <person name="Sitrit Y."/>
            <person name="Splivallo R."/>
            <person name="Traeger S."/>
            <person name="Wang M."/>
            <person name="Zifcakova L."/>
            <person name="Wipf D."/>
            <person name="Zambonelli A."/>
            <person name="Paolocci F."/>
            <person name="Nowrousian M."/>
            <person name="Ottonello S."/>
            <person name="Baldrian P."/>
            <person name="Spatafora J.W."/>
            <person name="Henrissat B."/>
            <person name="Nagy L.G."/>
            <person name="Aury J.M."/>
            <person name="Wincker P."/>
            <person name="Grigoriev I.V."/>
            <person name="Bonfante P."/>
            <person name="Martin F.M."/>
        </authorList>
    </citation>
    <scope>NUCLEOTIDE SEQUENCE [LARGE SCALE GENOMIC DNA]</scope>
    <source>
        <strain evidence="21 22">120613-1</strain>
    </source>
</reference>